<evidence type="ECO:0000313" key="3">
    <source>
        <dbReference type="EMBL" id="RVW93990.1"/>
    </source>
</evidence>
<gene>
    <name evidence="3" type="ORF">CK203_034104</name>
    <name evidence="2" type="ORF">CK203_103179</name>
</gene>
<feature type="transmembrane region" description="Helical" evidence="1">
    <location>
        <begin position="6"/>
        <end position="26"/>
    </location>
</feature>
<accession>A0A438DN68</accession>
<organism evidence="2 4">
    <name type="scientific">Vitis vinifera</name>
    <name type="common">Grape</name>
    <dbReference type="NCBI Taxonomy" id="29760"/>
    <lineage>
        <taxon>Eukaryota</taxon>
        <taxon>Viridiplantae</taxon>
        <taxon>Streptophyta</taxon>
        <taxon>Embryophyta</taxon>
        <taxon>Tracheophyta</taxon>
        <taxon>Spermatophyta</taxon>
        <taxon>Magnoliopsida</taxon>
        <taxon>eudicotyledons</taxon>
        <taxon>Gunneridae</taxon>
        <taxon>Pentapetalae</taxon>
        <taxon>rosids</taxon>
        <taxon>Vitales</taxon>
        <taxon>Vitaceae</taxon>
        <taxon>Viteae</taxon>
        <taxon>Vitis</taxon>
    </lineage>
</organism>
<evidence type="ECO:0000313" key="4">
    <source>
        <dbReference type="Proteomes" id="UP000288805"/>
    </source>
</evidence>
<evidence type="ECO:0000256" key="1">
    <source>
        <dbReference type="SAM" id="Phobius"/>
    </source>
</evidence>
<evidence type="ECO:0000313" key="2">
    <source>
        <dbReference type="EMBL" id="RVW36882.1"/>
    </source>
</evidence>
<dbReference type="SUPFAM" id="SSF56219">
    <property type="entry name" value="DNase I-like"/>
    <property type="match status" value="1"/>
</dbReference>
<proteinExistence type="predicted"/>
<keyword evidence="1" id="KW-0812">Transmembrane</keyword>
<dbReference type="InterPro" id="IPR036691">
    <property type="entry name" value="Endo/exonu/phosph_ase_sf"/>
</dbReference>
<keyword evidence="1" id="KW-1133">Transmembrane helix</keyword>
<sequence>MGVRLNPFLYLIVGIFFALSGGVSLVDEHGRRFSKEDFSHVDEVLMSEVVHSQDREDPLLVEDVRNDPLSMILKDGLRGFGQGKSMKLRIILWINEGDKRSVIKSLIRMRAVDARGQAGGIVVFWDKRVLELLEMEVFGGILCVLGEINVVRFPEERSGCMRISATMRRFSKVIDELCLKDLTLSGGEYTWCGGLNNSSASKLHHFLVFDNWEDPFSGLVKNIRPNLTFDHAPICGWGRD</sequence>
<protein>
    <submittedName>
        <fullName evidence="2">Uncharacterized protein</fullName>
    </submittedName>
</protein>
<dbReference type="EMBL" id="QGNW01001555">
    <property type="protein sequence ID" value="RVW36882.1"/>
    <property type="molecule type" value="Genomic_DNA"/>
</dbReference>
<dbReference type="EMBL" id="QGNW01000125">
    <property type="protein sequence ID" value="RVW93990.1"/>
    <property type="molecule type" value="Genomic_DNA"/>
</dbReference>
<keyword evidence="1" id="KW-0472">Membrane</keyword>
<dbReference type="Gene3D" id="3.60.10.10">
    <property type="entry name" value="Endonuclease/exonuclease/phosphatase"/>
    <property type="match status" value="1"/>
</dbReference>
<dbReference type="AlphaFoldDB" id="A0A438DN68"/>
<name>A0A438DN68_VITVI</name>
<reference evidence="2 4" key="1">
    <citation type="journal article" date="2018" name="PLoS Genet.">
        <title>Population sequencing reveals clonal diversity and ancestral inbreeding in the grapevine cultivar Chardonnay.</title>
        <authorList>
            <person name="Roach M.J."/>
            <person name="Johnson D.L."/>
            <person name="Bohlmann J."/>
            <person name="van Vuuren H.J."/>
            <person name="Jones S.J."/>
            <person name="Pretorius I.S."/>
            <person name="Schmidt S.A."/>
            <person name="Borneman A.R."/>
        </authorList>
    </citation>
    <scope>NUCLEOTIDE SEQUENCE [LARGE SCALE GENOMIC DNA]</scope>
    <source>
        <strain evidence="4">cv. Chardonnay</strain>
        <strain evidence="2">I10V1</strain>
        <tissue evidence="2">Leaf</tissue>
    </source>
</reference>
<comment type="caution">
    <text evidence="2">The sequence shown here is derived from an EMBL/GenBank/DDBJ whole genome shotgun (WGS) entry which is preliminary data.</text>
</comment>
<dbReference type="Proteomes" id="UP000288805">
    <property type="component" value="Unassembled WGS sequence"/>
</dbReference>